<dbReference type="PROSITE" id="PS50977">
    <property type="entry name" value="HTH_TETR_2"/>
    <property type="match status" value="1"/>
</dbReference>
<reference evidence="4 5" key="1">
    <citation type="submission" date="2017-03" db="EMBL/GenBank/DDBJ databases">
        <title>Genome analysis of strain PAMC 26510.</title>
        <authorList>
            <person name="Oh H.-M."/>
            <person name="Yang J.-A."/>
        </authorList>
    </citation>
    <scope>NUCLEOTIDE SEQUENCE [LARGE SCALE GENOMIC DNA]</scope>
    <source>
        <strain evidence="4 5">PAMC 26510</strain>
    </source>
</reference>
<dbReference type="InterPro" id="IPR001647">
    <property type="entry name" value="HTH_TetR"/>
</dbReference>
<feature type="DNA-binding region" description="H-T-H motif" evidence="2">
    <location>
        <begin position="35"/>
        <end position="54"/>
    </location>
</feature>
<dbReference type="Pfam" id="PF17920">
    <property type="entry name" value="TetR_C_16"/>
    <property type="match status" value="1"/>
</dbReference>
<dbReference type="RefSeq" id="WP_086383459.1">
    <property type="nucleotide sequence ID" value="NZ_NBTY01000198.1"/>
</dbReference>
<dbReference type="PANTHER" id="PTHR30328">
    <property type="entry name" value="TRANSCRIPTIONAL REPRESSOR"/>
    <property type="match status" value="1"/>
</dbReference>
<sequence length="192" mass="20862">MQTPKKVTRDSEASRARILDAAKIRFSQNSYDGVGVREIAADANLDPAMVLRYFGSKENLFREIASQAFEVEALLADGIEALPERAASLLMGEVDDDAWRSGYDPLRLLLASIGSVTAGPILAEYLHRDFIAPLVKAIGGREARERGALVAAQIVGFALIRVAGDSSEGALPRRKSLKQLLVKVLEDLSRAR</sequence>
<dbReference type="PANTHER" id="PTHR30328:SF54">
    <property type="entry name" value="HTH-TYPE TRANSCRIPTIONAL REPRESSOR SCO4008"/>
    <property type="match status" value="1"/>
</dbReference>
<dbReference type="Gene3D" id="1.10.357.10">
    <property type="entry name" value="Tetracycline Repressor, domain 2"/>
    <property type="match status" value="1"/>
</dbReference>
<dbReference type="AlphaFoldDB" id="A0A242M7C7"/>
<keyword evidence="1 2" id="KW-0238">DNA-binding</keyword>
<name>A0A242M7C7_CABSO</name>
<proteinExistence type="predicted"/>
<dbReference type="InterPro" id="IPR050109">
    <property type="entry name" value="HTH-type_TetR-like_transc_reg"/>
</dbReference>
<dbReference type="GO" id="GO:0003677">
    <property type="term" value="F:DNA binding"/>
    <property type="evidence" value="ECO:0007669"/>
    <property type="project" value="UniProtKB-UniRule"/>
</dbReference>
<gene>
    <name evidence="4" type="ORF">PAMC26510_32480</name>
</gene>
<dbReference type="SUPFAM" id="SSF48498">
    <property type="entry name" value="Tetracyclin repressor-like, C-terminal domain"/>
    <property type="match status" value="1"/>
</dbReference>
<dbReference type="EMBL" id="NBTY01000198">
    <property type="protein sequence ID" value="OTP67167.1"/>
    <property type="molecule type" value="Genomic_DNA"/>
</dbReference>
<comment type="caution">
    <text evidence="4">The sequence shown here is derived from an EMBL/GenBank/DDBJ whole genome shotgun (WGS) entry which is preliminary data.</text>
</comment>
<dbReference type="Proteomes" id="UP000194546">
    <property type="component" value="Unassembled WGS sequence"/>
</dbReference>
<evidence type="ECO:0000259" key="3">
    <source>
        <dbReference type="PROSITE" id="PS50977"/>
    </source>
</evidence>
<evidence type="ECO:0000313" key="5">
    <source>
        <dbReference type="Proteomes" id="UP000194546"/>
    </source>
</evidence>
<evidence type="ECO:0000313" key="4">
    <source>
        <dbReference type="EMBL" id="OTP67167.1"/>
    </source>
</evidence>
<protein>
    <submittedName>
        <fullName evidence="4">Transcriptional regulator, TetR family</fullName>
    </submittedName>
</protein>
<dbReference type="SUPFAM" id="SSF46689">
    <property type="entry name" value="Homeodomain-like"/>
    <property type="match status" value="1"/>
</dbReference>
<dbReference type="InterPro" id="IPR041678">
    <property type="entry name" value="TetR_C_16"/>
</dbReference>
<dbReference type="Pfam" id="PF00440">
    <property type="entry name" value="TetR_N"/>
    <property type="match status" value="1"/>
</dbReference>
<dbReference type="InterPro" id="IPR036271">
    <property type="entry name" value="Tet_transcr_reg_TetR-rel_C_sf"/>
</dbReference>
<accession>A0A242M7C7</accession>
<evidence type="ECO:0000256" key="2">
    <source>
        <dbReference type="PROSITE-ProRule" id="PRU00335"/>
    </source>
</evidence>
<organism evidence="4 5">
    <name type="scientific">Caballeronia sordidicola</name>
    <name type="common">Burkholderia sordidicola</name>
    <dbReference type="NCBI Taxonomy" id="196367"/>
    <lineage>
        <taxon>Bacteria</taxon>
        <taxon>Pseudomonadati</taxon>
        <taxon>Pseudomonadota</taxon>
        <taxon>Betaproteobacteria</taxon>
        <taxon>Burkholderiales</taxon>
        <taxon>Burkholderiaceae</taxon>
        <taxon>Caballeronia</taxon>
    </lineage>
</organism>
<evidence type="ECO:0000256" key="1">
    <source>
        <dbReference type="ARBA" id="ARBA00023125"/>
    </source>
</evidence>
<dbReference type="InterPro" id="IPR009057">
    <property type="entry name" value="Homeodomain-like_sf"/>
</dbReference>
<feature type="domain" description="HTH tetR-type" evidence="3">
    <location>
        <begin position="12"/>
        <end position="72"/>
    </location>
</feature>